<dbReference type="Gene3D" id="1.10.1660.10">
    <property type="match status" value="1"/>
</dbReference>
<feature type="domain" description="HTH merR-type" evidence="1">
    <location>
        <begin position="1"/>
        <end position="65"/>
    </location>
</feature>
<organism evidence="2 3">
    <name type="scientific">Paraburkholderia kirstenboschensis</name>
    <dbReference type="NCBI Taxonomy" id="1245436"/>
    <lineage>
        <taxon>Bacteria</taxon>
        <taxon>Pseudomonadati</taxon>
        <taxon>Pseudomonadota</taxon>
        <taxon>Betaproteobacteria</taxon>
        <taxon>Burkholderiales</taxon>
        <taxon>Burkholderiaceae</taxon>
        <taxon>Paraburkholderia</taxon>
    </lineage>
</organism>
<evidence type="ECO:0000313" key="2">
    <source>
        <dbReference type="EMBL" id="WOD14420.1"/>
    </source>
</evidence>
<name>A0ABZ0ED30_9BURK</name>
<dbReference type="Pfam" id="PF13411">
    <property type="entry name" value="MerR_1"/>
    <property type="match status" value="1"/>
</dbReference>
<protein>
    <recommendedName>
        <fullName evidence="1">HTH merR-type domain-containing protein</fullName>
    </recommendedName>
</protein>
<accession>A0ABZ0ED30</accession>
<dbReference type="InterPro" id="IPR000551">
    <property type="entry name" value="MerR-type_HTH_dom"/>
</dbReference>
<reference evidence="2 3" key="1">
    <citation type="submission" date="2023-10" db="EMBL/GenBank/DDBJ databases">
        <title>Surface-active antibiotics is a multifunctional adaptation for post-fire microbes.</title>
        <authorList>
            <person name="Liu M.D."/>
            <person name="Du Y."/>
            <person name="Koupaei S.K."/>
            <person name="Kim N.R."/>
            <person name="Zhang W."/>
            <person name="Traxler M.F."/>
        </authorList>
    </citation>
    <scope>NUCLEOTIDE SEQUENCE [LARGE SCALE GENOMIC DNA]</scope>
    <source>
        <strain evidence="2 3">F3</strain>
    </source>
</reference>
<keyword evidence="3" id="KW-1185">Reference proteome</keyword>
<proteinExistence type="predicted"/>
<evidence type="ECO:0000313" key="3">
    <source>
        <dbReference type="Proteomes" id="UP001302652"/>
    </source>
</evidence>
<dbReference type="EMBL" id="CP136511">
    <property type="protein sequence ID" value="WOD14420.1"/>
    <property type="molecule type" value="Genomic_DNA"/>
</dbReference>
<gene>
    <name evidence="2" type="ORF">RW095_02770</name>
</gene>
<dbReference type="Proteomes" id="UP001302652">
    <property type="component" value="Chromosome 3"/>
</dbReference>
<sequence>MREVQSLLGVSRRAVRMLIDAGFARPSNGARNNLRFSFRDVVLLRTALKLRGSRIPPRRILRALSRIKDQLPDSAPLSGVRITAVGDAVAVISGESQWDAVSGQLLLDFEIADVKGEVTFLDNAPTSLSARRKQSENWYSLAEQLQ</sequence>
<evidence type="ECO:0000259" key="1">
    <source>
        <dbReference type="Pfam" id="PF13411"/>
    </source>
</evidence>